<keyword evidence="4" id="KW-0677">Repeat</keyword>
<dbReference type="Pfam" id="PF00385">
    <property type="entry name" value="Chromo"/>
    <property type="match status" value="1"/>
</dbReference>
<dbReference type="PROSITE" id="PS51192">
    <property type="entry name" value="HELICASE_ATP_BIND_1"/>
    <property type="match status" value="1"/>
</dbReference>
<keyword evidence="3" id="KW-0479">Metal-binding</keyword>
<dbReference type="AlphaFoldDB" id="A0A3B6EMJ5"/>
<comment type="subcellular location">
    <subcellularLocation>
        <location evidence="1">Nucleus</location>
    </subcellularLocation>
</comment>
<name>A0A3B6EMJ5_WHEAT</name>
<dbReference type="Gene3D" id="3.30.40.10">
    <property type="entry name" value="Zinc/RING finger domain, C3HC4 (zinc finger)"/>
    <property type="match status" value="1"/>
</dbReference>
<evidence type="ECO:0000256" key="1">
    <source>
        <dbReference type="ARBA" id="ARBA00004123"/>
    </source>
</evidence>
<dbReference type="InterPro" id="IPR019787">
    <property type="entry name" value="Znf_PHD-finger"/>
</dbReference>
<dbReference type="OrthoDB" id="5857104at2759"/>
<feature type="region of interest" description="Disordered" evidence="12">
    <location>
        <begin position="1"/>
        <end position="125"/>
    </location>
</feature>
<dbReference type="PROSITE" id="PS51194">
    <property type="entry name" value="HELICASE_CTER"/>
    <property type="match status" value="1"/>
</dbReference>
<evidence type="ECO:0000256" key="9">
    <source>
        <dbReference type="ARBA" id="ARBA00022840"/>
    </source>
</evidence>
<feature type="compositionally biased region" description="Acidic residues" evidence="12">
    <location>
        <begin position="1046"/>
        <end position="1055"/>
    </location>
</feature>
<feature type="compositionally biased region" description="Low complexity" evidence="12">
    <location>
        <begin position="1086"/>
        <end position="1095"/>
    </location>
</feature>
<dbReference type="Gene3D" id="3.40.50.300">
    <property type="entry name" value="P-loop containing nucleotide triphosphate hydrolases"/>
    <property type="match status" value="1"/>
</dbReference>
<dbReference type="InterPro" id="IPR014001">
    <property type="entry name" value="Helicase_ATP-bd"/>
</dbReference>
<dbReference type="GO" id="GO:0005524">
    <property type="term" value="F:ATP binding"/>
    <property type="evidence" value="ECO:0007669"/>
    <property type="project" value="UniProtKB-KW"/>
</dbReference>
<reference evidence="18" key="1">
    <citation type="submission" date="2018-08" db="EMBL/GenBank/DDBJ databases">
        <authorList>
            <person name="Rossello M."/>
        </authorList>
    </citation>
    <scope>NUCLEOTIDE SEQUENCE [LARGE SCALE GENOMIC DNA]</scope>
    <source>
        <strain evidence="18">cv. Chinese Spring</strain>
    </source>
</reference>
<evidence type="ECO:0000259" key="15">
    <source>
        <dbReference type="PROSITE" id="PS50089"/>
    </source>
</evidence>
<dbReference type="SMART" id="SM00487">
    <property type="entry name" value="DEXDc"/>
    <property type="match status" value="1"/>
</dbReference>
<dbReference type="Gene3D" id="3.40.50.10810">
    <property type="entry name" value="Tandem AAA-ATPase domain"/>
    <property type="match status" value="1"/>
</dbReference>
<evidence type="ECO:0000256" key="8">
    <source>
        <dbReference type="ARBA" id="ARBA00022833"/>
    </source>
</evidence>
<dbReference type="InterPro" id="IPR013083">
    <property type="entry name" value="Znf_RING/FYVE/PHD"/>
</dbReference>
<evidence type="ECO:0000313" key="19">
    <source>
        <dbReference type="Proteomes" id="UP000019116"/>
    </source>
</evidence>
<dbReference type="InterPro" id="IPR002464">
    <property type="entry name" value="DNA/RNA_helicase_DEAH_CS"/>
</dbReference>
<keyword evidence="9" id="KW-0067">ATP-binding</keyword>
<dbReference type="GO" id="GO:0016787">
    <property type="term" value="F:hydrolase activity"/>
    <property type="evidence" value="ECO:0007669"/>
    <property type="project" value="UniProtKB-KW"/>
</dbReference>
<evidence type="ECO:0000259" key="16">
    <source>
        <dbReference type="PROSITE" id="PS51192"/>
    </source>
</evidence>
<dbReference type="Gene3D" id="2.40.50.40">
    <property type="match status" value="1"/>
</dbReference>
<evidence type="ECO:0000259" key="13">
    <source>
        <dbReference type="PROSITE" id="PS50013"/>
    </source>
</evidence>
<dbReference type="PROSITE" id="PS50089">
    <property type="entry name" value="ZF_RING_2"/>
    <property type="match status" value="1"/>
</dbReference>
<dbReference type="InterPro" id="IPR027417">
    <property type="entry name" value="P-loop_NTPase"/>
</dbReference>
<dbReference type="SMART" id="SM00249">
    <property type="entry name" value="PHD"/>
    <property type="match status" value="1"/>
</dbReference>
<dbReference type="InterPro" id="IPR000953">
    <property type="entry name" value="Chromo/chromo_shadow_dom"/>
</dbReference>
<sequence length="1105" mass="124973">MRGGRRGTWKVRRGGGAAAARPPPDERAADVQVIELSDDEVKSATQTKPPEVSAKNLGRLRKRTAAGGTATSELHEDEVQAADVMPSNGEGGQLLPPCRRSKRLQRERTEKQELSSRESQHDVFVNSEDESKMLVRRRRPNHLRKRFTSEYFSGEWNEDKYISRSSSDDDDDHLPPQRRSKRLWHRMGTSKDAYNGDSDSDTVDNDELLRSTVKLCKSASSGPTCSICKSGAGSCLLIQCQNTSCSRSFHTFCLSPPMQDSRGTLECPLCKIDQASLAKGTEVYALKKVQTLVGCRRVILQESDFQYQMLVKWQSLSHHHDCWVPLDWLRVFEPQRARTYISKNTLPKEAYSEDQRKPEWLEVDRAIACRRKFGYDGLCDVLASFDNNEDFEGHEFLVKWKGLDYCDATWESYFTEGVPSAVSMLVQRHKNTVRSPMNIDVMVPENVLYNYQVQGLQWILDNFKSRRSVILADEMGLGKTVQVVCFLNRIIKGSLTTSPALVIVPKSILLQWEKEFDRWAHDLSIVVYQGDKDSIKCIQAHELYSSKGKTLFDALVTSYEIVQIDKAVLKKIKWSTIVIDEAHRLKTLDCNLASCLLKYSSDFRLLLTGTPFQNNVLELFSLLHYIDPNEFSDPKDDLLFSPIESERGLTIDEKIARIPEILKPRMLRRLKADVLKDSMPTKKWVEVPCALTDSQRDLYINILEKNYSKLNSAIQDGRKRSLNNVLMELRKCCNHPYLFTGSDGKQHAGEDVLQSLVSASGKLQLLQKLLPKLKERGNRVLIFSQMTKMLDILEDFLSFLGYTYARIDGQTALSERQESIKEYNNAESETFIFLMSTRAGGIGIDLPGADRVIIYDPDFNPFMDLQAQSRAHRIGQTRPVVVYQLITKCSVEAKILQKSKQKLAIENILMNSSKKPPSADELKSILLHGAKIIQDKKEIKAVSIHYDDEAIQNLLKLDPSSDEMCTSECNGYLGGIESFPHGAEDVVPPSPKVEELKVFKPATPKVDLGRGRRQRNLVKYFEETDNEDSDDMYAPEASSESSSSSSDDETDEEIPEVARARTEVDMKAETVSVVKPEVAPVPAPLPQSQSPAALPQMKRKRLSLL</sequence>
<keyword evidence="7" id="KW-0378">Hydrolase</keyword>
<dbReference type="PANTHER" id="PTHR45623:SF33">
    <property type="entry name" value="OS01G0881000 PROTEIN"/>
    <property type="match status" value="1"/>
</dbReference>
<dbReference type="SUPFAM" id="SSF52540">
    <property type="entry name" value="P-loop containing nucleoside triphosphate hydrolases"/>
    <property type="match status" value="2"/>
</dbReference>
<keyword evidence="10" id="KW-0539">Nucleus</keyword>
<dbReference type="Gramene" id="TraesCS3A03G0954700.1">
    <property type="protein sequence ID" value="TraesCS3A03G0954700.1.CDS"/>
    <property type="gene ID" value="TraesCS3A03G0954700"/>
</dbReference>
<proteinExistence type="inferred from homology"/>
<feature type="compositionally biased region" description="Basic and acidic residues" evidence="12">
    <location>
        <begin position="1056"/>
        <end position="1068"/>
    </location>
</feature>
<evidence type="ECO:0000259" key="14">
    <source>
        <dbReference type="PROSITE" id="PS50016"/>
    </source>
</evidence>
<feature type="compositionally biased region" description="Acidic residues" evidence="12">
    <location>
        <begin position="1023"/>
        <end position="1033"/>
    </location>
</feature>
<feature type="domain" description="Chromo" evidence="13">
    <location>
        <begin position="361"/>
        <end position="437"/>
    </location>
</feature>
<dbReference type="Proteomes" id="UP000019116">
    <property type="component" value="Chromosome 3A"/>
</dbReference>
<evidence type="ECO:0000259" key="17">
    <source>
        <dbReference type="PROSITE" id="PS51194"/>
    </source>
</evidence>
<dbReference type="InterPro" id="IPR049730">
    <property type="entry name" value="SNF2/RAD54-like_C"/>
</dbReference>
<dbReference type="SUPFAM" id="SSF54160">
    <property type="entry name" value="Chromo domain-like"/>
    <property type="match status" value="2"/>
</dbReference>
<evidence type="ECO:0000256" key="5">
    <source>
        <dbReference type="ARBA" id="ARBA00022741"/>
    </source>
</evidence>
<dbReference type="CDD" id="cd15489">
    <property type="entry name" value="PHD_SF"/>
    <property type="match status" value="1"/>
</dbReference>
<feature type="compositionally biased region" description="Basic residues" evidence="12">
    <location>
        <begin position="1"/>
        <end position="13"/>
    </location>
</feature>
<comment type="similarity">
    <text evidence="2">Belongs to the SNF2/RAD54 helicase family. RAD16 subfamily.</text>
</comment>
<dbReference type="PROSITE" id="PS00690">
    <property type="entry name" value="DEAH_ATP_HELICASE"/>
    <property type="match status" value="1"/>
</dbReference>
<keyword evidence="19" id="KW-1185">Reference proteome</keyword>
<feature type="compositionally biased region" description="Basic and acidic residues" evidence="12">
    <location>
        <begin position="104"/>
        <end position="121"/>
    </location>
</feature>
<dbReference type="Pfam" id="PF00271">
    <property type="entry name" value="Helicase_C"/>
    <property type="match status" value="1"/>
</dbReference>
<evidence type="ECO:0000256" key="12">
    <source>
        <dbReference type="SAM" id="MobiDB-lite"/>
    </source>
</evidence>
<accession>A0A3B6EMJ5</accession>
<dbReference type="Gramene" id="TraesCS3A02G408500.2">
    <property type="protein sequence ID" value="TraesCS3A02G408500.2"/>
    <property type="gene ID" value="TraesCS3A02G408500"/>
</dbReference>
<gene>
    <name evidence="18" type="primary">LOC123062957</name>
</gene>
<dbReference type="InterPro" id="IPR001841">
    <property type="entry name" value="Znf_RING"/>
</dbReference>
<dbReference type="SMART" id="SM00490">
    <property type="entry name" value="HELICc"/>
    <property type="match status" value="1"/>
</dbReference>
<keyword evidence="5" id="KW-0547">Nucleotide-binding</keyword>
<dbReference type="InterPro" id="IPR000330">
    <property type="entry name" value="SNF2_N"/>
</dbReference>
<feature type="region of interest" description="Disordered" evidence="12">
    <location>
        <begin position="1023"/>
        <end position="1105"/>
    </location>
</feature>
<dbReference type="InterPro" id="IPR016197">
    <property type="entry name" value="Chromo-like_dom_sf"/>
</dbReference>
<dbReference type="GO" id="GO:0005634">
    <property type="term" value="C:nucleus"/>
    <property type="evidence" value="ECO:0007669"/>
    <property type="project" value="UniProtKB-SubCell"/>
</dbReference>
<evidence type="ECO:0000256" key="6">
    <source>
        <dbReference type="ARBA" id="ARBA00022771"/>
    </source>
</evidence>
<protein>
    <recommendedName>
        <fullName evidence="20">CHD3-type chromatin-remodeling factor PICKLE</fullName>
    </recommendedName>
</protein>
<feature type="domain" description="RING-type" evidence="15">
    <location>
        <begin position="225"/>
        <end position="271"/>
    </location>
</feature>
<evidence type="ECO:0000256" key="11">
    <source>
        <dbReference type="PROSITE-ProRule" id="PRU00175"/>
    </source>
</evidence>
<feature type="region of interest" description="Disordered" evidence="12">
    <location>
        <begin position="163"/>
        <end position="203"/>
    </location>
</feature>
<feature type="domain" description="Helicase ATP-binding" evidence="16">
    <location>
        <begin position="460"/>
        <end position="629"/>
    </location>
</feature>
<dbReference type="SMR" id="A0A3B6EMJ5"/>
<feature type="domain" description="PHD-type" evidence="14">
    <location>
        <begin position="222"/>
        <end position="273"/>
    </location>
</feature>
<evidence type="ECO:0000313" key="18">
    <source>
        <dbReference type="EnsemblPlants" id="TraesCS3A02G408500.2"/>
    </source>
</evidence>
<evidence type="ECO:0000256" key="7">
    <source>
        <dbReference type="ARBA" id="ARBA00022801"/>
    </source>
</evidence>
<evidence type="ECO:0000256" key="10">
    <source>
        <dbReference type="ARBA" id="ARBA00023242"/>
    </source>
</evidence>
<evidence type="ECO:0000256" key="3">
    <source>
        <dbReference type="ARBA" id="ARBA00022723"/>
    </source>
</evidence>
<dbReference type="GO" id="GO:0008270">
    <property type="term" value="F:zinc ion binding"/>
    <property type="evidence" value="ECO:0007669"/>
    <property type="project" value="UniProtKB-KW"/>
</dbReference>
<feature type="domain" description="Helicase C-terminal" evidence="17">
    <location>
        <begin position="765"/>
        <end position="923"/>
    </location>
</feature>
<dbReference type="InterPro" id="IPR001965">
    <property type="entry name" value="Znf_PHD"/>
</dbReference>
<dbReference type="Pfam" id="PF00176">
    <property type="entry name" value="SNF2-rel_dom"/>
    <property type="match status" value="1"/>
</dbReference>
<dbReference type="CDD" id="cd18793">
    <property type="entry name" value="SF2_C_SNF"/>
    <property type="match status" value="1"/>
</dbReference>
<feature type="compositionally biased region" description="Basic residues" evidence="12">
    <location>
        <begin position="176"/>
        <end position="185"/>
    </location>
</feature>
<evidence type="ECO:0008006" key="20">
    <source>
        <dbReference type="Google" id="ProtNLM"/>
    </source>
</evidence>
<dbReference type="InterPro" id="IPR019786">
    <property type="entry name" value="Zinc_finger_PHD-type_CS"/>
</dbReference>
<dbReference type="PROSITE" id="PS01359">
    <property type="entry name" value="ZF_PHD_1"/>
    <property type="match status" value="1"/>
</dbReference>
<dbReference type="InterPro" id="IPR001650">
    <property type="entry name" value="Helicase_C-like"/>
</dbReference>
<keyword evidence="8" id="KW-0862">Zinc</keyword>
<dbReference type="PANTHER" id="PTHR45623">
    <property type="entry name" value="CHROMODOMAIN-HELICASE-DNA-BINDING PROTEIN 3-RELATED-RELATED"/>
    <property type="match status" value="1"/>
</dbReference>
<dbReference type="InterPro" id="IPR023780">
    <property type="entry name" value="Chromo_domain"/>
</dbReference>
<evidence type="ECO:0000256" key="2">
    <source>
        <dbReference type="ARBA" id="ARBA00008438"/>
    </source>
</evidence>
<dbReference type="PROSITE" id="PS50016">
    <property type="entry name" value="ZF_PHD_2"/>
    <property type="match status" value="1"/>
</dbReference>
<keyword evidence="6 11" id="KW-0863">Zinc-finger</keyword>
<reference evidence="18" key="2">
    <citation type="submission" date="2018-10" db="UniProtKB">
        <authorList>
            <consortium name="EnsemblPlants"/>
        </authorList>
    </citation>
    <scope>IDENTIFICATION</scope>
</reference>
<dbReference type="OMA" id="CIRTHEM"/>
<organism evidence="18">
    <name type="scientific">Triticum aestivum</name>
    <name type="common">Wheat</name>
    <dbReference type="NCBI Taxonomy" id="4565"/>
    <lineage>
        <taxon>Eukaryota</taxon>
        <taxon>Viridiplantae</taxon>
        <taxon>Streptophyta</taxon>
        <taxon>Embryophyta</taxon>
        <taxon>Tracheophyta</taxon>
        <taxon>Spermatophyta</taxon>
        <taxon>Magnoliopsida</taxon>
        <taxon>Liliopsida</taxon>
        <taxon>Poales</taxon>
        <taxon>Poaceae</taxon>
        <taxon>BOP clade</taxon>
        <taxon>Pooideae</taxon>
        <taxon>Triticodae</taxon>
        <taxon>Triticeae</taxon>
        <taxon>Triticinae</taxon>
        <taxon>Triticum</taxon>
    </lineage>
</organism>
<dbReference type="PROSITE" id="PS50013">
    <property type="entry name" value="CHROMO_2"/>
    <property type="match status" value="1"/>
</dbReference>
<dbReference type="EnsemblPlants" id="TraesCS3A02G408500.2">
    <property type="protein sequence ID" value="TraesCS3A02G408500.2"/>
    <property type="gene ID" value="TraesCS3A02G408500"/>
</dbReference>
<dbReference type="InterPro" id="IPR038718">
    <property type="entry name" value="SNF2-like_sf"/>
</dbReference>
<evidence type="ECO:0000256" key="4">
    <source>
        <dbReference type="ARBA" id="ARBA00022737"/>
    </source>
</evidence>